<comment type="caution">
    <text evidence="1">The sequence shown here is derived from an EMBL/GenBank/DDBJ whole genome shotgun (WGS) entry which is preliminary data.</text>
</comment>
<evidence type="ECO:0000313" key="2">
    <source>
        <dbReference type="Proteomes" id="UP000051733"/>
    </source>
</evidence>
<sequence length="84" mass="9752">MLLDQDQKIKNIIAAQIVKVFYPFVIAKTETGELVNVNLSSQEKGDPLFWESIKRVLESSLWVPVGKKYHQLLDYGWVTYPEVR</sequence>
<gene>
    <name evidence="1" type="ORF">FC26_GL000761</name>
</gene>
<dbReference type="OrthoDB" id="2156798at2"/>
<name>A0A0R2A4Q4_9LACO</name>
<dbReference type="Proteomes" id="UP000051733">
    <property type="component" value="Unassembled WGS sequence"/>
</dbReference>
<dbReference type="STRING" id="1423813.FC26_GL000761"/>
<accession>A0A0R2A4Q4</accession>
<dbReference type="AlphaFoldDB" id="A0A0R2A4Q4"/>
<evidence type="ECO:0000313" key="1">
    <source>
        <dbReference type="EMBL" id="KRM62200.1"/>
    </source>
</evidence>
<dbReference type="EMBL" id="AYYY01000010">
    <property type="protein sequence ID" value="KRM62200.1"/>
    <property type="molecule type" value="Genomic_DNA"/>
</dbReference>
<protein>
    <submittedName>
        <fullName evidence="1">Uncharacterized protein</fullName>
    </submittedName>
</protein>
<dbReference type="RefSeq" id="WP_057777731.1">
    <property type="nucleotide sequence ID" value="NZ_AYYY01000010.1"/>
</dbReference>
<keyword evidence="2" id="KW-1185">Reference proteome</keyword>
<dbReference type="PATRIC" id="fig|1423813.3.peg.773"/>
<proteinExistence type="predicted"/>
<organism evidence="1 2">
    <name type="scientific">Paucilactobacillus vaccinostercus DSM 20634</name>
    <dbReference type="NCBI Taxonomy" id="1423813"/>
    <lineage>
        <taxon>Bacteria</taxon>
        <taxon>Bacillati</taxon>
        <taxon>Bacillota</taxon>
        <taxon>Bacilli</taxon>
        <taxon>Lactobacillales</taxon>
        <taxon>Lactobacillaceae</taxon>
        <taxon>Paucilactobacillus</taxon>
    </lineage>
</organism>
<reference evidence="1 2" key="1">
    <citation type="journal article" date="2015" name="Genome Announc.">
        <title>Expanding the biotechnology potential of lactobacilli through comparative genomics of 213 strains and associated genera.</title>
        <authorList>
            <person name="Sun Z."/>
            <person name="Harris H.M."/>
            <person name="McCann A."/>
            <person name="Guo C."/>
            <person name="Argimon S."/>
            <person name="Zhang W."/>
            <person name="Yang X."/>
            <person name="Jeffery I.B."/>
            <person name="Cooney J.C."/>
            <person name="Kagawa T.F."/>
            <person name="Liu W."/>
            <person name="Song Y."/>
            <person name="Salvetti E."/>
            <person name="Wrobel A."/>
            <person name="Rasinkangas P."/>
            <person name="Parkhill J."/>
            <person name="Rea M.C."/>
            <person name="O'Sullivan O."/>
            <person name="Ritari J."/>
            <person name="Douillard F.P."/>
            <person name="Paul Ross R."/>
            <person name="Yang R."/>
            <person name="Briner A.E."/>
            <person name="Felis G.E."/>
            <person name="de Vos W.M."/>
            <person name="Barrangou R."/>
            <person name="Klaenhammer T.R."/>
            <person name="Caufield P.W."/>
            <person name="Cui Y."/>
            <person name="Zhang H."/>
            <person name="O'Toole P.W."/>
        </authorList>
    </citation>
    <scope>NUCLEOTIDE SEQUENCE [LARGE SCALE GENOMIC DNA]</scope>
    <source>
        <strain evidence="1 2">DSM 20634</strain>
    </source>
</reference>